<sequence>MAPETSDHELIRNTIARYCLGIDLRDWDQFSKAFTKDVKFLFPDPVGTFEGIPAAVEKIQAMVGSLQTQHALSTQIIELTSETTAEATTYGTAVHFGTGQNEGKEVTAWGLYKDKLVKDASQGEGWRIFERKISFLGPFKGDASLLDM</sequence>
<reference evidence="1" key="1">
    <citation type="submission" date="2022-08" db="EMBL/GenBank/DDBJ databases">
        <title>Genome Sequence of Fusarium decemcellulare.</title>
        <authorList>
            <person name="Buettner E."/>
        </authorList>
    </citation>
    <scope>NUCLEOTIDE SEQUENCE</scope>
    <source>
        <strain evidence="1">Babe19</strain>
    </source>
</reference>
<proteinExistence type="predicted"/>
<evidence type="ECO:0000313" key="2">
    <source>
        <dbReference type="Proteomes" id="UP001148629"/>
    </source>
</evidence>
<comment type="caution">
    <text evidence="1">The sequence shown here is derived from an EMBL/GenBank/DDBJ whole genome shotgun (WGS) entry which is preliminary data.</text>
</comment>
<dbReference type="EMBL" id="JANRMS010001331">
    <property type="protein sequence ID" value="KAJ3529075.1"/>
    <property type="molecule type" value="Genomic_DNA"/>
</dbReference>
<dbReference type="Proteomes" id="UP001148629">
    <property type="component" value="Unassembled WGS sequence"/>
</dbReference>
<organism evidence="1 2">
    <name type="scientific">Fusarium decemcellulare</name>
    <dbReference type="NCBI Taxonomy" id="57161"/>
    <lineage>
        <taxon>Eukaryota</taxon>
        <taxon>Fungi</taxon>
        <taxon>Dikarya</taxon>
        <taxon>Ascomycota</taxon>
        <taxon>Pezizomycotina</taxon>
        <taxon>Sordariomycetes</taxon>
        <taxon>Hypocreomycetidae</taxon>
        <taxon>Hypocreales</taxon>
        <taxon>Nectriaceae</taxon>
        <taxon>Fusarium</taxon>
        <taxon>Fusarium decemcellulare species complex</taxon>
    </lineage>
</organism>
<protein>
    <submittedName>
        <fullName evidence="1">Uncharacterized protein</fullName>
    </submittedName>
</protein>
<evidence type="ECO:0000313" key="1">
    <source>
        <dbReference type="EMBL" id="KAJ3529075.1"/>
    </source>
</evidence>
<accession>A0ACC1RZR9</accession>
<keyword evidence="2" id="KW-1185">Reference proteome</keyword>
<name>A0ACC1RZR9_9HYPO</name>
<gene>
    <name evidence="1" type="ORF">NM208_g9921</name>
</gene>